<dbReference type="Proteomes" id="UP000006514">
    <property type="component" value="Unassembled WGS sequence"/>
</dbReference>
<name>J0CZ34_AURST</name>
<evidence type="ECO:0000313" key="2">
    <source>
        <dbReference type="EMBL" id="EJD36699.1"/>
    </source>
</evidence>
<accession>J0CZ34</accession>
<dbReference type="OrthoDB" id="10633551at2759"/>
<gene>
    <name evidence="2" type="ORF">AURDEDRAFT_174222</name>
</gene>
<protein>
    <submittedName>
        <fullName evidence="2">Uncharacterized protein</fullName>
    </submittedName>
</protein>
<reference evidence="3" key="1">
    <citation type="journal article" date="2012" name="Science">
        <title>The Paleozoic origin of enzymatic lignin decomposition reconstructed from 31 fungal genomes.</title>
        <authorList>
            <person name="Floudas D."/>
            <person name="Binder M."/>
            <person name="Riley R."/>
            <person name="Barry K."/>
            <person name="Blanchette R.A."/>
            <person name="Henrissat B."/>
            <person name="Martinez A.T."/>
            <person name="Otillar R."/>
            <person name="Spatafora J.W."/>
            <person name="Yadav J.S."/>
            <person name="Aerts A."/>
            <person name="Benoit I."/>
            <person name="Boyd A."/>
            <person name="Carlson A."/>
            <person name="Copeland A."/>
            <person name="Coutinho P.M."/>
            <person name="de Vries R.P."/>
            <person name="Ferreira P."/>
            <person name="Findley K."/>
            <person name="Foster B."/>
            <person name="Gaskell J."/>
            <person name="Glotzer D."/>
            <person name="Gorecki P."/>
            <person name="Heitman J."/>
            <person name="Hesse C."/>
            <person name="Hori C."/>
            <person name="Igarashi K."/>
            <person name="Jurgens J.A."/>
            <person name="Kallen N."/>
            <person name="Kersten P."/>
            <person name="Kohler A."/>
            <person name="Kuees U."/>
            <person name="Kumar T.K.A."/>
            <person name="Kuo A."/>
            <person name="LaButti K."/>
            <person name="Larrondo L.F."/>
            <person name="Lindquist E."/>
            <person name="Ling A."/>
            <person name="Lombard V."/>
            <person name="Lucas S."/>
            <person name="Lundell T."/>
            <person name="Martin R."/>
            <person name="McLaughlin D.J."/>
            <person name="Morgenstern I."/>
            <person name="Morin E."/>
            <person name="Murat C."/>
            <person name="Nagy L.G."/>
            <person name="Nolan M."/>
            <person name="Ohm R.A."/>
            <person name="Patyshakuliyeva A."/>
            <person name="Rokas A."/>
            <person name="Ruiz-Duenas F.J."/>
            <person name="Sabat G."/>
            <person name="Salamov A."/>
            <person name="Samejima M."/>
            <person name="Schmutz J."/>
            <person name="Slot J.C."/>
            <person name="St John F."/>
            <person name="Stenlid J."/>
            <person name="Sun H."/>
            <person name="Sun S."/>
            <person name="Syed K."/>
            <person name="Tsang A."/>
            <person name="Wiebenga A."/>
            <person name="Young D."/>
            <person name="Pisabarro A."/>
            <person name="Eastwood D.C."/>
            <person name="Martin F."/>
            <person name="Cullen D."/>
            <person name="Grigoriev I.V."/>
            <person name="Hibbett D.S."/>
        </authorList>
    </citation>
    <scope>NUCLEOTIDE SEQUENCE [LARGE SCALE GENOMIC DNA]</scope>
    <source>
        <strain evidence="3">TFB10046</strain>
    </source>
</reference>
<feature type="chain" id="PRO_5003732744" evidence="1">
    <location>
        <begin position="38"/>
        <end position="174"/>
    </location>
</feature>
<sequence>MNSGTTVPAIPATQQLPVLCLQLLSLLVSLSTHGTLSTSDIQRFQQLWGDSVQLAQALPPPSPGRYTAGRDNYDRHYLIQAGLYRQDGICFERRFFPTMEKKGFFFSDGASNYFYYNPDGNFYASYGVVEVARTGDLKFTVEGVKLSQLGVTLYTYPPDIPARLRGGVAARYFA</sequence>
<proteinExistence type="predicted"/>
<feature type="signal peptide" evidence="1">
    <location>
        <begin position="1"/>
        <end position="37"/>
    </location>
</feature>
<dbReference type="InParanoid" id="J0CZ34"/>
<keyword evidence="3" id="KW-1185">Reference proteome</keyword>
<evidence type="ECO:0000256" key="1">
    <source>
        <dbReference type="SAM" id="SignalP"/>
    </source>
</evidence>
<keyword evidence="1" id="KW-0732">Signal</keyword>
<dbReference type="AlphaFoldDB" id="J0CZ34"/>
<dbReference type="EMBL" id="JH687855">
    <property type="protein sequence ID" value="EJD36699.1"/>
    <property type="molecule type" value="Genomic_DNA"/>
</dbReference>
<evidence type="ECO:0000313" key="3">
    <source>
        <dbReference type="Proteomes" id="UP000006514"/>
    </source>
</evidence>
<dbReference type="KEGG" id="adl:AURDEDRAFT_174222"/>
<organism evidence="2 3">
    <name type="scientific">Auricularia subglabra (strain TFB-10046 / SS5)</name>
    <name type="common">White-rot fungus</name>
    <name type="synonym">Auricularia delicata (strain TFB10046)</name>
    <dbReference type="NCBI Taxonomy" id="717982"/>
    <lineage>
        <taxon>Eukaryota</taxon>
        <taxon>Fungi</taxon>
        <taxon>Dikarya</taxon>
        <taxon>Basidiomycota</taxon>
        <taxon>Agaricomycotina</taxon>
        <taxon>Agaricomycetes</taxon>
        <taxon>Auriculariales</taxon>
        <taxon>Auriculariaceae</taxon>
        <taxon>Auricularia</taxon>
    </lineage>
</organism>